<name>L1MDI1_9CORY</name>
<keyword evidence="3" id="KW-1185">Reference proteome</keyword>
<gene>
    <name evidence="2" type="ORF">HMPREF9997_02016</name>
</gene>
<dbReference type="SUPFAM" id="SSF69318">
    <property type="entry name" value="Integrin alpha N-terminal domain"/>
    <property type="match status" value="1"/>
</dbReference>
<reference evidence="2 3" key="1">
    <citation type="submission" date="2012-05" db="EMBL/GenBank/DDBJ databases">
        <authorList>
            <person name="Weinstock G."/>
            <person name="Sodergren E."/>
            <person name="Lobos E.A."/>
            <person name="Fulton L."/>
            <person name="Fulton R."/>
            <person name="Courtney L."/>
            <person name="Fronick C."/>
            <person name="O'Laughlin M."/>
            <person name="Godfrey J."/>
            <person name="Wilson R.M."/>
            <person name="Miner T."/>
            <person name="Farmer C."/>
            <person name="Delehaunty K."/>
            <person name="Cordes M."/>
            <person name="Minx P."/>
            <person name="Tomlinson C."/>
            <person name="Chen J."/>
            <person name="Wollam A."/>
            <person name="Pepin K.H."/>
            <person name="Bhonagiri V."/>
            <person name="Zhang X."/>
            <person name="Suruliraj S."/>
            <person name="Warren W."/>
            <person name="Mitreva M."/>
            <person name="Mardis E.R."/>
            <person name="Wilson R.K."/>
        </authorList>
    </citation>
    <scope>NUCLEOTIDE SEQUENCE [LARGE SCALE GENOMIC DNA]</scope>
    <source>
        <strain evidence="2 3">F0235</strain>
    </source>
</reference>
<evidence type="ECO:0000313" key="3">
    <source>
        <dbReference type="Proteomes" id="UP000010445"/>
    </source>
</evidence>
<dbReference type="AlphaFoldDB" id="L1MDI1"/>
<proteinExistence type="predicted"/>
<feature type="region of interest" description="Disordered" evidence="1">
    <location>
        <begin position="1"/>
        <end position="44"/>
    </location>
</feature>
<comment type="caution">
    <text evidence="2">The sequence shown here is derived from an EMBL/GenBank/DDBJ whole genome shotgun (WGS) entry which is preliminary data.</text>
</comment>
<accession>L1MDI1</accession>
<evidence type="ECO:0000256" key="1">
    <source>
        <dbReference type="SAM" id="MobiDB-lite"/>
    </source>
</evidence>
<protein>
    <submittedName>
        <fullName evidence="2">Uncharacterized protein</fullName>
    </submittedName>
</protein>
<dbReference type="HOGENOM" id="CLU_1193195_0_0_11"/>
<feature type="compositionally biased region" description="Polar residues" evidence="1">
    <location>
        <begin position="28"/>
        <end position="37"/>
    </location>
</feature>
<dbReference type="InterPro" id="IPR028994">
    <property type="entry name" value="Integrin_alpha_N"/>
</dbReference>
<dbReference type="EMBL" id="AMEM01000030">
    <property type="protein sequence ID" value="EKX89011.1"/>
    <property type="molecule type" value="Genomic_DNA"/>
</dbReference>
<dbReference type="STRING" id="1035195.HMPREF9997_02016"/>
<organism evidence="2 3">
    <name type="scientific">Corynebacterium durum F0235</name>
    <dbReference type="NCBI Taxonomy" id="1035195"/>
    <lineage>
        <taxon>Bacteria</taxon>
        <taxon>Bacillati</taxon>
        <taxon>Actinomycetota</taxon>
        <taxon>Actinomycetes</taxon>
        <taxon>Mycobacteriales</taxon>
        <taxon>Corynebacteriaceae</taxon>
        <taxon>Corynebacterium</taxon>
    </lineage>
</organism>
<dbReference type="eggNOG" id="ENOG5031PV6">
    <property type="taxonomic scope" value="Bacteria"/>
</dbReference>
<dbReference type="PATRIC" id="fig|1035195.3.peg.1812"/>
<evidence type="ECO:0000313" key="2">
    <source>
        <dbReference type="EMBL" id="EKX89011.1"/>
    </source>
</evidence>
<dbReference type="Proteomes" id="UP000010445">
    <property type="component" value="Unassembled WGS sequence"/>
</dbReference>
<sequence>MPSQPEPDISNGFSPDYSQDDVLIADPNPSNAQNVSSRDVDGDGSIDVVHSTTDGVQQIDYLDGQGEVILTDVDLDGNGTFETAVTTAEDNVVVASSDIDDDGDMDVISYADGATGQVFQEDTVEGNVVVDSQLDLDGDGITDVELMDDNKDGTFDVAAVDSDMDGHANVLYHDVNGDGNFDYAAFDSDGDGIMDTNVDASSYANGSVGSVDNFDNLGHDAAQHDAGMDGTF</sequence>